<dbReference type="InterPro" id="IPR002104">
    <property type="entry name" value="Integrase_catalytic"/>
</dbReference>
<dbReference type="Proteomes" id="UP000638848">
    <property type="component" value="Unassembled WGS sequence"/>
</dbReference>
<dbReference type="InterPro" id="IPR013762">
    <property type="entry name" value="Integrase-like_cat_sf"/>
</dbReference>
<evidence type="ECO:0000313" key="4">
    <source>
        <dbReference type="EMBL" id="GGG71197.1"/>
    </source>
</evidence>
<keyword evidence="1" id="KW-0233">DNA recombination</keyword>
<feature type="domain" description="Tyr recombinase" evidence="3">
    <location>
        <begin position="1"/>
        <end position="119"/>
    </location>
</feature>
<sequence>MLEVTRRGGTRARVPITAGAAAVLEAYLGHRIGKDAEISHDDRPLFITATGKAWDPSQAFRTIRQLATDAGIPERITPQTLRDTCIALARDDRTALSDAQEVPPRTDSGPIHPQVRDEL</sequence>
<keyword evidence="5" id="KW-1185">Reference proteome</keyword>
<dbReference type="GO" id="GO:0003677">
    <property type="term" value="F:DNA binding"/>
    <property type="evidence" value="ECO:0007669"/>
    <property type="project" value="InterPro"/>
</dbReference>
<reference evidence="4" key="2">
    <citation type="submission" date="2020-09" db="EMBL/GenBank/DDBJ databases">
        <authorList>
            <person name="Sun Q."/>
            <person name="Zhou Y."/>
        </authorList>
    </citation>
    <scope>NUCLEOTIDE SEQUENCE</scope>
    <source>
        <strain evidence="4">CGMCC 1.12187</strain>
    </source>
</reference>
<gene>
    <name evidence="4" type="ORF">GCM10011374_39830</name>
</gene>
<dbReference type="GO" id="GO:0015074">
    <property type="term" value="P:DNA integration"/>
    <property type="evidence" value="ECO:0007669"/>
    <property type="project" value="InterPro"/>
</dbReference>
<dbReference type="RefSeq" id="WP_188540336.1">
    <property type="nucleotide sequence ID" value="NZ_BMEQ01000044.1"/>
</dbReference>
<organism evidence="4 5">
    <name type="scientific">Kocuria dechangensis</name>
    <dbReference type="NCBI Taxonomy" id="1176249"/>
    <lineage>
        <taxon>Bacteria</taxon>
        <taxon>Bacillati</taxon>
        <taxon>Actinomycetota</taxon>
        <taxon>Actinomycetes</taxon>
        <taxon>Micrococcales</taxon>
        <taxon>Micrococcaceae</taxon>
        <taxon>Kocuria</taxon>
    </lineage>
</organism>
<dbReference type="EMBL" id="BMEQ01000044">
    <property type="protein sequence ID" value="GGG71197.1"/>
    <property type="molecule type" value="Genomic_DNA"/>
</dbReference>
<dbReference type="AlphaFoldDB" id="A0A917H944"/>
<proteinExistence type="predicted"/>
<accession>A0A917H944</accession>
<protein>
    <recommendedName>
        <fullName evidence="3">Tyr recombinase domain-containing protein</fullName>
    </recommendedName>
</protein>
<reference evidence="4" key="1">
    <citation type="journal article" date="2014" name="Int. J. Syst. Evol. Microbiol.">
        <title>Complete genome sequence of Corynebacterium casei LMG S-19264T (=DSM 44701T), isolated from a smear-ripened cheese.</title>
        <authorList>
            <consortium name="US DOE Joint Genome Institute (JGI-PGF)"/>
            <person name="Walter F."/>
            <person name="Albersmeier A."/>
            <person name="Kalinowski J."/>
            <person name="Ruckert C."/>
        </authorList>
    </citation>
    <scope>NUCLEOTIDE SEQUENCE</scope>
    <source>
        <strain evidence="4">CGMCC 1.12187</strain>
    </source>
</reference>
<feature type="region of interest" description="Disordered" evidence="2">
    <location>
        <begin position="95"/>
        <end position="119"/>
    </location>
</feature>
<evidence type="ECO:0000313" key="5">
    <source>
        <dbReference type="Proteomes" id="UP000638848"/>
    </source>
</evidence>
<dbReference type="InterPro" id="IPR011010">
    <property type="entry name" value="DNA_brk_join_enz"/>
</dbReference>
<name>A0A917H944_9MICC</name>
<evidence type="ECO:0000256" key="2">
    <source>
        <dbReference type="SAM" id="MobiDB-lite"/>
    </source>
</evidence>
<dbReference type="SUPFAM" id="SSF56349">
    <property type="entry name" value="DNA breaking-rejoining enzymes"/>
    <property type="match status" value="1"/>
</dbReference>
<dbReference type="PROSITE" id="PS51898">
    <property type="entry name" value="TYR_RECOMBINASE"/>
    <property type="match status" value="1"/>
</dbReference>
<comment type="caution">
    <text evidence="4">The sequence shown here is derived from an EMBL/GenBank/DDBJ whole genome shotgun (WGS) entry which is preliminary data.</text>
</comment>
<dbReference type="Gene3D" id="1.10.443.10">
    <property type="entry name" value="Intergrase catalytic core"/>
    <property type="match status" value="1"/>
</dbReference>
<evidence type="ECO:0000259" key="3">
    <source>
        <dbReference type="PROSITE" id="PS51898"/>
    </source>
</evidence>
<evidence type="ECO:0000256" key="1">
    <source>
        <dbReference type="ARBA" id="ARBA00023172"/>
    </source>
</evidence>
<dbReference type="GO" id="GO:0006310">
    <property type="term" value="P:DNA recombination"/>
    <property type="evidence" value="ECO:0007669"/>
    <property type="project" value="UniProtKB-KW"/>
</dbReference>